<name>A0A2K9YDJ2_CLAUC</name>
<dbReference type="AlphaFoldDB" id="A0A2K9YDJ2"/>
<evidence type="ECO:0000313" key="1">
    <source>
        <dbReference type="EMBL" id="AUW30775.1"/>
    </source>
</evidence>
<reference evidence="1" key="1">
    <citation type="submission" date="2017-12" db="EMBL/GenBank/DDBJ databases">
        <title>Genome Sequencing Reveals a Rich Biosynthetic Potential.</title>
        <authorList>
            <person name="Bertrand R.L."/>
            <person name="Abdel-Hameed M.E."/>
            <person name="Sorensen J.L."/>
        </authorList>
    </citation>
    <scope>NUCLEOTIDE SEQUENCE</scope>
</reference>
<proteinExistence type="predicted"/>
<dbReference type="EMBL" id="MG777472">
    <property type="protein sequence ID" value="AUW30775.1"/>
    <property type="molecule type" value="Genomic_DNA"/>
</dbReference>
<sequence>MTQHLSISLFVFEGNNAHATFSIARILDNIKSMKLGQTENSAEYRYLKRVAQVGLSKDVLSMAKFNLNQYLPVDRNTIVVDSNTSAENTGLFEADSGLSAMAWLDSTRAAIRRSQAPPPPQHDLIQVELQKASDGAFICPEHGCSYQGKTVDFVISHMVERIMRYKLDCPLCPDSKPFDVLLPACNQRVRDHICRHLTAQVRRHSKAEVENDSPEIENHDIDRESLRCRRCPKKLFESEKKLKIHWRDNHSAPNVQCECCGELVTSSE</sequence>
<accession>A0A2K9YDJ2</accession>
<organism evidence="1">
    <name type="scientific">Cladonia uncialis subsp. uncialis</name>
    <dbReference type="NCBI Taxonomy" id="180999"/>
    <lineage>
        <taxon>Eukaryota</taxon>
        <taxon>Fungi</taxon>
        <taxon>Dikarya</taxon>
        <taxon>Ascomycota</taxon>
        <taxon>Pezizomycotina</taxon>
        <taxon>Lecanoromycetes</taxon>
        <taxon>OSLEUM clade</taxon>
        <taxon>Lecanoromycetidae</taxon>
        <taxon>Lecanorales</taxon>
        <taxon>Lecanorineae</taxon>
        <taxon>Cladoniaceae</taxon>
        <taxon>Cladonia</taxon>
    </lineage>
</organism>
<protein>
    <submittedName>
        <fullName evidence="1">Uncharacterized protein</fullName>
    </submittedName>
</protein>